<feature type="compositionally biased region" description="Basic and acidic residues" evidence="3">
    <location>
        <begin position="92"/>
        <end position="104"/>
    </location>
</feature>
<accession>A0A6P8GTG3</accession>
<feature type="region of interest" description="Disordered" evidence="3">
    <location>
        <begin position="127"/>
        <end position="279"/>
    </location>
</feature>
<feature type="compositionally biased region" description="Low complexity" evidence="3">
    <location>
        <begin position="1156"/>
        <end position="1167"/>
    </location>
</feature>
<dbReference type="PANTHER" id="PTHR15617">
    <property type="entry name" value="TRANSCRIPTION FACTOR GIBBIN"/>
    <property type="match status" value="1"/>
</dbReference>
<gene>
    <name evidence="6" type="primary">ahdc1</name>
</gene>
<evidence type="ECO:0000313" key="6">
    <source>
        <dbReference type="RefSeq" id="XP_031441883.1"/>
    </source>
</evidence>
<organism evidence="5 6">
    <name type="scientific">Clupea harengus</name>
    <name type="common">Atlantic herring</name>
    <dbReference type="NCBI Taxonomy" id="7950"/>
    <lineage>
        <taxon>Eukaryota</taxon>
        <taxon>Metazoa</taxon>
        <taxon>Chordata</taxon>
        <taxon>Craniata</taxon>
        <taxon>Vertebrata</taxon>
        <taxon>Euteleostomi</taxon>
        <taxon>Actinopterygii</taxon>
        <taxon>Neopterygii</taxon>
        <taxon>Teleostei</taxon>
        <taxon>Clupei</taxon>
        <taxon>Clupeiformes</taxon>
        <taxon>Clupeoidei</taxon>
        <taxon>Clupeidae</taxon>
        <taxon>Clupea</taxon>
    </lineage>
</organism>
<feature type="compositionally biased region" description="Basic and acidic residues" evidence="3">
    <location>
        <begin position="224"/>
        <end position="235"/>
    </location>
</feature>
<proteinExistence type="predicted"/>
<keyword evidence="2" id="KW-0539">Nucleus</keyword>
<feature type="compositionally biased region" description="Basic and acidic residues" evidence="3">
    <location>
        <begin position="1240"/>
        <end position="1250"/>
    </location>
</feature>
<dbReference type="InterPro" id="IPR032757">
    <property type="entry name" value="DUF4683"/>
</dbReference>
<evidence type="ECO:0000256" key="3">
    <source>
        <dbReference type="SAM" id="MobiDB-lite"/>
    </source>
</evidence>
<feature type="compositionally biased region" description="Pro residues" evidence="3">
    <location>
        <begin position="1176"/>
        <end position="1186"/>
    </location>
</feature>
<feature type="region of interest" description="Disordered" evidence="3">
    <location>
        <begin position="1003"/>
        <end position="1228"/>
    </location>
</feature>
<dbReference type="KEGG" id="char:105907662"/>
<feature type="compositionally biased region" description="Low complexity" evidence="3">
    <location>
        <begin position="1190"/>
        <end position="1208"/>
    </location>
</feature>
<feature type="compositionally biased region" description="Basic and acidic residues" evidence="3">
    <location>
        <begin position="583"/>
        <end position="592"/>
    </location>
</feature>
<feature type="region of interest" description="Disordered" evidence="3">
    <location>
        <begin position="425"/>
        <end position="449"/>
    </location>
</feature>
<dbReference type="PANTHER" id="PTHR15617:SF1">
    <property type="entry name" value="TRANSCRIPTION FACTOR GIBBIN"/>
    <property type="match status" value="1"/>
</dbReference>
<feature type="compositionally biased region" description="Basic and acidic residues" evidence="3">
    <location>
        <begin position="635"/>
        <end position="645"/>
    </location>
</feature>
<name>A0A6P8GTG3_CLUHA</name>
<feature type="compositionally biased region" description="Basic residues" evidence="3">
    <location>
        <begin position="212"/>
        <end position="223"/>
    </location>
</feature>
<protein>
    <submittedName>
        <fullName evidence="6">AT-hook DNA-binding motif-containing protein 1</fullName>
    </submittedName>
</protein>
<feature type="compositionally biased region" description="Basic residues" evidence="3">
    <location>
        <begin position="604"/>
        <end position="613"/>
    </location>
</feature>
<evidence type="ECO:0000259" key="4">
    <source>
        <dbReference type="Pfam" id="PF15735"/>
    </source>
</evidence>
<dbReference type="Proteomes" id="UP000515152">
    <property type="component" value="Chromosome 19"/>
</dbReference>
<feature type="region of interest" description="Disordered" evidence="3">
    <location>
        <begin position="691"/>
        <end position="817"/>
    </location>
</feature>
<dbReference type="RefSeq" id="XP_031441883.1">
    <property type="nucleotide sequence ID" value="XM_031586023.1"/>
</dbReference>
<feature type="compositionally biased region" description="Basic and acidic residues" evidence="3">
    <location>
        <begin position="242"/>
        <end position="264"/>
    </location>
</feature>
<feature type="compositionally biased region" description="Polar residues" evidence="3">
    <location>
        <begin position="1094"/>
        <end position="1109"/>
    </location>
</feature>
<comment type="subcellular location">
    <subcellularLocation>
        <location evidence="1">Nucleus</location>
    </subcellularLocation>
</comment>
<feature type="compositionally biased region" description="Low complexity" evidence="3">
    <location>
        <begin position="1112"/>
        <end position="1129"/>
    </location>
</feature>
<feature type="region of interest" description="Disordered" evidence="3">
    <location>
        <begin position="474"/>
        <end position="676"/>
    </location>
</feature>
<feature type="compositionally biased region" description="Low complexity" evidence="3">
    <location>
        <begin position="766"/>
        <end position="783"/>
    </location>
</feature>
<feature type="compositionally biased region" description="Polar residues" evidence="3">
    <location>
        <begin position="1003"/>
        <end position="1018"/>
    </location>
</feature>
<dbReference type="CTD" id="27245"/>
<dbReference type="GO" id="GO:0003677">
    <property type="term" value="F:DNA binding"/>
    <property type="evidence" value="ECO:0007669"/>
    <property type="project" value="UniProtKB-KW"/>
</dbReference>
<feature type="compositionally biased region" description="Low complexity" evidence="3">
    <location>
        <begin position="1054"/>
        <end position="1073"/>
    </location>
</feature>
<feature type="compositionally biased region" description="Pro residues" evidence="3">
    <location>
        <begin position="268"/>
        <end position="279"/>
    </location>
</feature>
<evidence type="ECO:0000256" key="1">
    <source>
        <dbReference type="ARBA" id="ARBA00004123"/>
    </source>
</evidence>
<feature type="region of interest" description="Disordered" evidence="3">
    <location>
        <begin position="866"/>
        <end position="898"/>
    </location>
</feature>
<dbReference type="Pfam" id="PF15735">
    <property type="entry name" value="DUF4683"/>
    <property type="match status" value="1"/>
</dbReference>
<keyword evidence="5" id="KW-1185">Reference proteome</keyword>
<evidence type="ECO:0000313" key="5">
    <source>
        <dbReference type="Proteomes" id="UP000515152"/>
    </source>
</evidence>
<feature type="domain" description="DUF4683" evidence="4">
    <location>
        <begin position="435"/>
        <end position="489"/>
    </location>
</feature>
<evidence type="ECO:0000256" key="2">
    <source>
        <dbReference type="ARBA" id="ARBA00023242"/>
    </source>
</evidence>
<feature type="region of interest" description="Disordered" evidence="3">
    <location>
        <begin position="945"/>
        <end position="991"/>
    </location>
</feature>
<feature type="compositionally biased region" description="Low complexity" evidence="3">
    <location>
        <begin position="957"/>
        <end position="970"/>
    </location>
</feature>
<feature type="compositionally biased region" description="Basic and acidic residues" evidence="3">
    <location>
        <begin position="1033"/>
        <end position="1042"/>
    </location>
</feature>
<dbReference type="GO" id="GO:0005634">
    <property type="term" value="C:nucleus"/>
    <property type="evidence" value="ECO:0007669"/>
    <property type="project" value="UniProtKB-SubCell"/>
</dbReference>
<dbReference type="OrthoDB" id="8950893at2759"/>
<dbReference type="GeneID" id="105907662"/>
<dbReference type="InterPro" id="IPR039225">
    <property type="entry name" value="AHDC1"/>
</dbReference>
<keyword evidence="6" id="KW-0238">DNA-binding</keyword>
<feature type="compositionally biased region" description="Polar residues" evidence="3">
    <location>
        <begin position="945"/>
        <end position="956"/>
    </location>
</feature>
<feature type="compositionally biased region" description="Polar residues" evidence="3">
    <location>
        <begin position="487"/>
        <end position="497"/>
    </location>
</feature>
<feature type="region of interest" description="Disordered" evidence="3">
    <location>
        <begin position="1240"/>
        <end position="1281"/>
    </location>
</feature>
<reference evidence="6" key="1">
    <citation type="submission" date="2025-08" db="UniProtKB">
        <authorList>
            <consortium name="RefSeq"/>
        </authorList>
    </citation>
    <scope>IDENTIFICATION</scope>
</reference>
<sequence length="1307" mass="139811">MSGLSGRLRSGGVRVVCGGVAEEECVEPEAWGADRGATVASGSIGPRPSASALHYSVYPSHALANGLRSHDNQHHMRRHRNEETTNTSLQQDHSDSHTFTHLETDSPLQQLETHTAQTLMHTESQTPAYTQGDTHSEMDLESSAVQPQTHRQTPSPLLKPMPPAHTSLPSTPLSPDPSKPNHTTNTTDPVPVASPAELERKYTLRSSGRPRFPSHLRKSSRLRRVSESTKDKQEDVIEEEEVQVKREERTWRGGEAGERVKTEQAPEVTPPAPCNPHPPPHCTPPASTTRGVAECPVGPPHMKRKGRFKGARRIVVKVPRIPVHLSRRQKSYKISSLEAVSWVGGGKDVNMGLGSQGKEGAGPPREPTALLRMKNNGKSVMVMFPPGELPVILKRRRGRPPKQALPGQPDLKETRAAAAAIAAAGGNGDMPKKPRRRRRVKLPSPQPCYVTETNDTYNEYADVLSKLAFLTRQPPPTGRCSPPRCWTPTQPESASDTPPNPALPMLLQRLSGFRRRGGRGGGAGVRGGGASGLGANAPKSDFCDFFETIGKKQKKGMPSEPGAPRKRGKGGGPGGAGGTSRASHSEKMKAGEVDPMAPPGEKPPRKRRSRKNGLTKAGKGVAAGDDWANGNMAWEGKDTPERETGARYGPMSCAEGRGSGGMYGSPGVQSSGGDEAQGLFAGYFRSLLDSDDSSDLIDISSPPARKTPVGFEGSPQRWSPAFPKCSPKGQSTPVDGGLPQAKSSSSTPVRPSYPYGQISPTTLTYSKSSALSQSRSPSSPHPSTGYTPFPSGYTSSTATHTHIPAGAVSSPNQTQQRVSDCSFAFGAKASSSPSAQCQMGYANYQPAAKCSYGAYSPGHSALMRGEGNGPTSPGGGYMMMSKSSHHASSASGSPPEEYRQYPGQWGYRQAWGGGEGFAGGQYHTYAEYTGATTSPESKDILDISNYTPQKTKQRPCSDTLSESSSDSSHISGGGRAVYRQREVPVVEGQSSLSSLEKLMMDWNESSTGPSFNWSQSMLFQGGAKPGRGRRKHSESPQGEKEACPPVAMPPGSPVSPSSHSSGPKRVGVAVRGSRGSRGGRYGYSPCQRERSTTKSKLPSQKSPTRSMFQETLDYYSGDSSSLSPMSHGPETCEYPSPYSGHSSTASSDERISQIYPTDSTSLSPSPSVQLDVLKPYPKPAQAPPSQPYCSSSSRTFSPTLSPTPRLLPQCGSSVSKEPISQYDSPRYSSSPCWYNPHAYEDARPPSKRELPMMSPGLRAMPPSPYPAPLQRGPSHTGACEPEEYGYPRGGVLCQLLDQSSEDCFTSL</sequence>
<feature type="compositionally biased region" description="Gly residues" evidence="3">
    <location>
        <begin position="519"/>
        <end position="532"/>
    </location>
</feature>
<feature type="compositionally biased region" description="Polar residues" evidence="3">
    <location>
        <begin position="143"/>
        <end position="155"/>
    </location>
</feature>
<feature type="region of interest" description="Disordered" evidence="3">
    <location>
        <begin position="71"/>
        <end position="106"/>
    </location>
</feature>
<feature type="compositionally biased region" description="Gly residues" evidence="3">
    <location>
        <begin position="866"/>
        <end position="877"/>
    </location>
</feature>